<dbReference type="AlphaFoldDB" id="A0A9P7B5G9"/>
<organism evidence="2 3">
    <name type="scientific">Rhodotorula mucilaginosa</name>
    <name type="common">Yeast</name>
    <name type="synonym">Rhodotorula rubra</name>
    <dbReference type="NCBI Taxonomy" id="5537"/>
    <lineage>
        <taxon>Eukaryota</taxon>
        <taxon>Fungi</taxon>
        <taxon>Dikarya</taxon>
        <taxon>Basidiomycota</taxon>
        <taxon>Pucciniomycotina</taxon>
        <taxon>Microbotryomycetes</taxon>
        <taxon>Sporidiobolales</taxon>
        <taxon>Sporidiobolaceae</taxon>
        <taxon>Rhodotorula</taxon>
    </lineage>
</organism>
<feature type="compositionally biased region" description="Basic and acidic residues" evidence="1">
    <location>
        <begin position="158"/>
        <end position="169"/>
    </location>
</feature>
<dbReference type="EMBL" id="PUHQ01000052">
    <property type="protein sequence ID" value="KAG0659605.1"/>
    <property type="molecule type" value="Genomic_DNA"/>
</dbReference>
<name>A0A9P7B5G9_RHOMI</name>
<proteinExistence type="predicted"/>
<feature type="region of interest" description="Disordered" evidence="1">
    <location>
        <begin position="157"/>
        <end position="178"/>
    </location>
</feature>
<dbReference type="Proteomes" id="UP000777482">
    <property type="component" value="Unassembled WGS sequence"/>
</dbReference>
<sequence length="465" mass="51619">MPNSMEYVGGQVDAEYHVTMSWDFTAKLSRQKPESIEITQDHLGSVPLRGNWCLTVDSDGDDLTIMVNHGELPVGAHGERVTVTGDFAYLLDDGTWQQIDTNAWTANIARPRLSKKGLPIISYEFSRSKRKLAQKEKLPHAIQKSIQQYRFSITLTQEPRKAPEPKPDSTKASANLSNLAHSPTRDVRLLFKRFADNLELELWTDAEFLADASEYYKALFASGGIETVVKSRKKRQRAAAPTVALEQKQLPAPAPAADLSVDWQDSDDETDAFLVERDWMNCTTTKQDTAEFDYQEIKVHETAYSTMCAVLLYLQSGLIKFAPLRSSSSSAADALSPDELLKKRHAALTKSLEAQPTLPPAVSPKSVYRLAHLLERNDLQQKALDSLASNLTIPGAADELFSPVSVAYDQVRKIVFDFVVENWDEVKVTEAWRAVRSNVARGHGQAAAEGAAQILFDLLAAINDS</sequence>
<evidence type="ECO:0000256" key="1">
    <source>
        <dbReference type="SAM" id="MobiDB-lite"/>
    </source>
</evidence>
<reference evidence="2 3" key="1">
    <citation type="submission" date="2020-11" db="EMBL/GenBank/DDBJ databases">
        <title>Kefir isolates.</title>
        <authorList>
            <person name="Marcisauskas S."/>
            <person name="Kim Y."/>
            <person name="Blasche S."/>
        </authorList>
    </citation>
    <scope>NUCLEOTIDE SEQUENCE [LARGE SCALE GENOMIC DNA]</scope>
    <source>
        <strain evidence="2 3">KR</strain>
    </source>
</reference>
<accession>A0A9P7B5G9</accession>
<gene>
    <name evidence="2" type="ORF">C6P46_005096</name>
</gene>
<evidence type="ECO:0000313" key="2">
    <source>
        <dbReference type="EMBL" id="KAG0659605.1"/>
    </source>
</evidence>
<comment type="caution">
    <text evidence="2">The sequence shown here is derived from an EMBL/GenBank/DDBJ whole genome shotgun (WGS) entry which is preliminary data.</text>
</comment>
<dbReference type="OrthoDB" id="2529262at2759"/>
<evidence type="ECO:0000313" key="3">
    <source>
        <dbReference type="Proteomes" id="UP000777482"/>
    </source>
</evidence>
<keyword evidence="3" id="KW-1185">Reference proteome</keyword>
<protein>
    <submittedName>
        <fullName evidence="2">Uncharacterized protein</fullName>
    </submittedName>
</protein>